<comment type="similarity">
    <text evidence="2">Belongs to the RLP family.</text>
</comment>
<keyword evidence="5" id="KW-0732">Signal</keyword>
<dbReference type="EMBL" id="GISG01123157">
    <property type="protein sequence ID" value="MBA4641211.1"/>
    <property type="molecule type" value="Transcribed_RNA"/>
</dbReference>
<sequence>MSVNLLSGKISDPICCLPKLQVLQLYNNSLTGEIPTILGDPSTIIALDKSENRLSGELSPDICRGGKLLYLLAFSNQLTGEIPHSYCNYASLICFQISNNQLVGLIPPAIIGLPGANIIDLAFN</sequence>
<keyword evidence="10" id="KW-0808">Transferase</keyword>
<evidence type="ECO:0000256" key="1">
    <source>
        <dbReference type="ARBA" id="ARBA00004251"/>
    </source>
</evidence>
<keyword evidence="8 10" id="KW-0675">Receptor</keyword>
<dbReference type="InterPro" id="IPR032675">
    <property type="entry name" value="LRR_dom_sf"/>
</dbReference>
<evidence type="ECO:0000256" key="5">
    <source>
        <dbReference type="ARBA" id="ARBA00022729"/>
    </source>
</evidence>
<evidence type="ECO:0000256" key="2">
    <source>
        <dbReference type="ARBA" id="ARBA00009592"/>
    </source>
</evidence>
<comment type="subcellular location">
    <subcellularLocation>
        <location evidence="1">Cell membrane</location>
        <topology evidence="1">Single-pass type I membrane protein</topology>
    </subcellularLocation>
</comment>
<keyword evidence="4" id="KW-0812">Transmembrane</keyword>
<dbReference type="EMBL" id="GISG01123158">
    <property type="protein sequence ID" value="MBA4641212.1"/>
    <property type="molecule type" value="Transcribed_RNA"/>
</dbReference>
<accession>A0A7C8ZFQ3</accession>
<dbReference type="Pfam" id="PF00560">
    <property type="entry name" value="LRR_1"/>
    <property type="match status" value="2"/>
</dbReference>
<dbReference type="GO" id="GO:0004714">
    <property type="term" value="F:transmembrane receptor protein tyrosine kinase activity"/>
    <property type="evidence" value="ECO:0007669"/>
    <property type="project" value="UniProtKB-EC"/>
</dbReference>
<dbReference type="SUPFAM" id="SSF52058">
    <property type="entry name" value="L domain-like"/>
    <property type="match status" value="1"/>
</dbReference>
<evidence type="ECO:0000256" key="8">
    <source>
        <dbReference type="ARBA" id="ARBA00023170"/>
    </source>
</evidence>
<dbReference type="Gene3D" id="3.80.10.10">
    <property type="entry name" value="Ribonuclease Inhibitor"/>
    <property type="match status" value="1"/>
</dbReference>
<keyword evidence="7" id="KW-0472">Membrane</keyword>
<keyword evidence="10" id="KW-0829">Tyrosine-protein kinase</keyword>
<evidence type="ECO:0000256" key="6">
    <source>
        <dbReference type="ARBA" id="ARBA00022989"/>
    </source>
</evidence>
<reference evidence="10" key="1">
    <citation type="journal article" date="2013" name="J. Plant Res.">
        <title>Effect of fungi and light on seed germination of three Opuntia species from semiarid lands of central Mexico.</title>
        <authorList>
            <person name="Delgado-Sanchez P."/>
            <person name="Jimenez-Bremont J.F."/>
            <person name="Guerrero-Gonzalez Mde L."/>
            <person name="Flores J."/>
        </authorList>
    </citation>
    <scope>NUCLEOTIDE SEQUENCE</scope>
    <source>
        <tissue evidence="10">Cladode</tissue>
    </source>
</reference>
<evidence type="ECO:0000256" key="9">
    <source>
        <dbReference type="ARBA" id="ARBA00023180"/>
    </source>
</evidence>
<keyword evidence="6" id="KW-1133">Transmembrane helix</keyword>
<evidence type="ECO:0000256" key="7">
    <source>
        <dbReference type="ARBA" id="ARBA00023136"/>
    </source>
</evidence>
<name>A0A7C8ZFQ3_OPUST</name>
<protein>
    <submittedName>
        <fullName evidence="10">Receptor protein-tyrosine kinase</fullName>
        <ecNumber evidence="10">2.7.10.1</ecNumber>
    </submittedName>
</protein>
<evidence type="ECO:0000256" key="4">
    <source>
        <dbReference type="ARBA" id="ARBA00022692"/>
    </source>
</evidence>
<evidence type="ECO:0000313" key="10">
    <source>
        <dbReference type="EMBL" id="MBA4641211.1"/>
    </source>
</evidence>
<reference evidence="10" key="2">
    <citation type="submission" date="2020-07" db="EMBL/GenBank/DDBJ databases">
        <authorList>
            <person name="Vera ALvarez R."/>
            <person name="Arias-Moreno D.M."/>
            <person name="Jimenez-Jacinto V."/>
            <person name="Jimenez-Bremont J.F."/>
            <person name="Swaminathan K."/>
            <person name="Moose S.P."/>
            <person name="Guerrero-Gonzalez M.L."/>
            <person name="Marino-Ramirez L."/>
            <person name="Landsman D."/>
            <person name="Rodriguez-Kessler M."/>
            <person name="Delgado-Sanchez P."/>
        </authorList>
    </citation>
    <scope>NUCLEOTIDE SEQUENCE</scope>
    <source>
        <tissue evidence="10">Cladode</tissue>
    </source>
</reference>
<dbReference type="InterPro" id="IPR001611">
    <property type="entry name" value="Leu-rich_rpt"/>
</dbReference>
<dbReference type="EC" id="2.7.10.1" evidence="10"/>
<keyword evidence="9" id="KW-0325">Glycoprotein</keyword>
<dbReference type="PANTHER" id="PTHR48052">
    <property type="entry name" value="UNNAMED PRODUCT"/>
    <property type="match status" value="1"/>
</dbReference>
<dbReference type="AlphaFoldDB" id="A0A7C8ZFQ3"/>
<proteinExistence type="inferred from homology"/>
<dbReference type="GO" id="GO:0005886">
    <property type="term" value="C:plasma membrane"/>
    <property type="evidence" value="ECO:0007669"/>
    <property type="project" value="UniProtKB-SubCell"/>
</dbReference>
<keyword evidence="10" id="KW-0418">Kinase</keyword>
<keyword evidence="3" id="KW-1003">Cell membrane</keyword>
<dbReference type="PANTHER" id="PTHR48052:SF81">
    <property type="entry name" value="LEUCINE-RICH REPEAT-CONTAINING N-TERMINAL PLANT-TYPE DOMAIN-CONTAINING PROTEIN"/>
    <property type="match status" value="1"/>
</dbReference>
<evidence type="ECO:0000256" key="3">
    <source>
        <dbReference type="ARBA" id="ARBA00022475"/>
    </source>
</evidence>
<organism evidence="10">
    <name type="scientific">Opuntia streptacantha</name>
    <name type="common">Prickly pear cactus</name>
    <name type="synonym">Opuntia cardona</name>
    <dbReference type="NCBI Taxonomy" id="393608"/>
    <lineage>
        <taxon>Eukaryota</taxon>
        <taxon>Viridiplantae</taxon>
        <taxon>Streptophyta</taxon>
        <taxon>Embryophyta</taxon>
        <taxon>Tracheophyta</taxon>
        <taxon>Spermatophyta</taxon>
        <taxon>Magnoliopsida</taxon>
        <taxon>eudicotyledons</taxon>
        <taxon>Gunneridae</taxon>
        <taxon>Pentapetalae</taxon>
        <taxon>Caryophyllales</taxon>
        <taxon>Cactineae</taxon>
        <taxon>Cactaceae</taxon>
        <taxon>Opuntioideae</taxon>
        <taxon>Opuntia</taxon>
    </lineage>
</organism>